<dbReference type="InterPro" id="IPR036259">
    <property type="entry name" value="MFS_trans_sf"/>
</dbReference>
<dbReference type="Gene3D" id="1.20.1250.20">
    <property type="entry name" value="MFS general substrate transporter like domains"/>
    <property type="match status" value="1"/>
</dbReference>
<feature type="transmembrane region" description="Helical" evidence="1">
    <location>
        <begin position="105"/>
        <end position="122"/>
    </location>
</feature>
<feature type="transmembrane region" description="Helical" evidence="1">
    <location>
        <begin position="263"/>
        <end position="283"/>
    </location>
</feature>
<keyword evidence="1" id="KW-0812">Transmembrane</keyword>
<feature type="transmembrane region" description="Helical" evidence="1">
    <location>
        <begin position="315"/>
        <end position="337"/>
    </location>
</feature>
<dbReference type="EMBL" id="BOMQ01000008">
    <property type="protein sequence ID" value="GIE46903.1"/>
    <property type="molecule type" value="Genomic_DNA"/>
</dbReference>
<dbReference type="AlphaFoldDB" id="A0A919JA35"/>
<feature type="transmembrane region" description="Helical" evidence="1">
    <location>
        <begin position="226"/>
        <end position="251"/>
    </location>
</feature>
<keyword evidence="1" id="KW-1133">Transmembrane helix</keyword>
<gene>
    <name evidence="2" type="ORF">Ani05nite_04370</name>
</gene>
<dbReference type="NCBIfam" id="TIGR00792">
    <property type="entry name" value="gph"/>
    <property type="match status" value="1"/>
</dbReference>
<keyword evidence="3" id="KW-1185">Reference proteome</keyword>
<accession>A0A919JA35</accession>
<dbReference type="InterPro" id="IPR001927">
    <property type="entry name" value="Na/Gal_symport"/>
</dbReference>
<dbReference type="GO" id="GO:0006814">
    <property type="term" value="P:sodium ion transport"/>
    <property type="evidence" value="ECO:0007669"/>
    <property type="project" value="InterPro"/>
</dbReference>
<reference evidence="2" key="1">
    <citation type="submission" date="2021-01" db="EMBL/GenBank/DDBJ databases">
        <title>Whole genome shotgun sequence of Actinoplanes nipponensis NBRC 14063.</title>
        <authorList>
            <person name="Komaki H."/>
            <person name="Tamura T."/>
        </authorList>
    </citation>
    <scope>NUCLEOTIDE SEQUENCE</scope>
    <source>
        <strain evidence="2">NBRC 14063</strain>
    </source>
</reference>
<evidence type="ECO:0000313" key="2">
    <source>
        <dbReference type="EMBL" id="GIE46903.1"/>
    </source>
</evidence>
<dbReference type="GO" id="GO:0005886">
    <property type="term" value="C:plasma membrane"/>
    <property type="evidence" value="ECO:0007669"/>
    <property type="project" value="TreeGrafter"/>
</dbReference>
<dbReference type="PANTHER" id="PTHR11328">
    <property type="entry name" value="MAJOR FACILITATOR SUPERFAMILY DOMAIN-CONTAINING PROTEIN"/>
    <property type="match status" value="1"/>
</dbReference>
<dbReference type="InterPro" id="IPR027417">
    <property type="entry name" value="P-loop_NTPase"/>
</dbReference>
<organism evidence="2 3">
    <name type="scientific">Actinoplanes nipponensis</name>
    <dbReference type="NCBI Taxonomy" id="135950"/>
    <lineage>
        <taxon>Bacteria</taxon>
        <taxon>Bacillati</taxon>
        <taxon>Actinomycetota</taxon>
        <taxon>Actinomycetes</taxon>
        <taxon>Micromonosporales</taxon>
        <taxon>Micromonosporaceae</taxon>
        <taxon>Actinoplanes</taxon>
    </lineage>
</organism>
<feature type="transmembrane region" description="Helical" evidence="1">
    <location>
        <begin position="143"/>
        <end position="162"/>
    </location>
</feature>
<comment type="caution">
    <text evidence="2">The sequence shown here is derived from an EMBL/GenBank/DDBJ whole genome shotgun (WGS) entry which is preliminary data.</text>
</comment>
<dbReference type="Proteomes" id="UP000647172">
    <property type="component" value="Unassembled WGS sequence"/>
</dbReference>
<proteinExistence type="predicted"/>
<evidence type="ECO:0000313" key="3">
    <source>
        <dbReference type="Proteomes" id="UP000647172"/>
    </source>
</evidence>
<evidence type="ECO:0000256" key="1">
    <source>
        <dbReference type="SAM" id="Phobius"/>
    </source>
</evidence>
<evidence type="ECO:0008006" key="4">
    <source>
        <dbReference type="Google" id="ProtNLM"/>
    </source>
</evidence>
<dbReference type="SUPFAM" id="SSF52540">
    <property type="entry name" value="P-loop containing nucleoside triphosphate hydrolases"/>
    <property type="match status" value="1"/>
</dbReference>
<dbReference type="InterPro" id="IPR039672">
    <property type="entry name" value="MFS_2"/>
</dbReference>
<feature type="transmembrane region" description="Helical" evidence="1">
    <location>
        <begin position="373"/>
        <end position="391"/>
    </location>
</feature>
<dbReference type="SUPFAM" id="SSF103473">
    <property type="entry name" value="MFS general substrate transporter"/>
    <property type="match status" value="1"/>
</dbReference>
<feature type="transmembrane region" description="Helical" evidence="1">
    <location>
        <begin position="403"/>
        <end position="423"/>
    </location>
</feature>
<protein>
    <recommendedName>
        <fullName evidence="4">Glucuronide carrier protein</fullName>
    </recommendedName>
</protein>
<dbReference type="GO" id="GO:0015293">
    <property type="term" value="F:symporter activity"/>
    <property type="evidence" value="ECO:0007669"/>
    <property type="project" value="InterPro"/>
</dbReference>
<feature type="transmembrane region" description="Helical" evidence="1">
    <location>
        <begin position="76"/>
        <end position="99"/>
    </location>
</feature>
<keyword evidence="1" id="KW-0472">Membrane</keyword>
<dbReference type="PANTHER" id="PTHR11328:SF24">
    <property type="entry name" value="MAJOR FACILITATOR SUPERFAMILY (MFS) PROFILE DOMAIN-CONTAINING PROTEIN"/>
    <property type="match status" value="1"/>
</dbReference>
<dbReference type="Gene3D" id="3.40.50.300">
    <property type="entry name" value="P-loop containing nucleotide triphosphate hydrolases"/>
    <property type="match status" value="1"/>
</dbReference>
<dbReference type="Pfam" id="PF13189">
    <property type="entry name" value="Cytidylate_kin2"/>
    <property type="match status" value="1"/>
</dbReference>
<feature type="transmembrane region" description="Helical" evidence="1">
    <location>
        <begin position="174"/>
        <end position="196"/>
    </location>
</feature>
<sequence>MPRRRVLSYALGDVANNVSFQMTSLFLMAYMTDIAGISAAAAGTIYGITKIWAGVTDLVAGNTVGRKDTRWGRLRPWIITVSPLLSISLVAMFSTPAGLSPGATVAWVLLFDAAFQVCYSFVNIPYGSLSAAMTENSNDRSRLAGARSIASAVTGVLLAFVLAPRFEDTTADGIRLRFTMATIVLSVVALVLYWICFQGTKEVVPRGAGKLTLSTTLAMVRQNKPLLVLCLGALFLLGAGFTMNAVMLYFARDVLGNAGSFTWLYLAQTVGTICVASLVSTITVKLGKRIGYVILAGFAVIGFVLVALVPTGGGGLPLALLAFGVYGVGFGGTNALMFSMQADTVDYGEWKTGTRAEGGSYSILSFVRKCGQGIGGFIGGAVIGAFGYVAGADAQSAGAIQGIKVAAGWVPAGLCVLAALALSRYPLGAGQHREIVAELRQRRAQGALGDTATHDRAVSFGPHGDLVASRPIVTVNEQFGAGASYVAERVAQRLGVPYVGTRFSSADLEAAATTAPGRTDGPVSEFLRSFSRTPNEVDASIAADAEIDTELVRRNIADVLDTVKDSGGVIVGRDATVILARTRGAVHVRLQAPVEARVSRAAQDSGVGRDVAQRRQQREDRVRTQMSQRLMHWDPADAGHYDLVIDTGDVPLDDAVDRIVAASQAERGGTT</sequence>
<name>A0A919JA35_9ACTN</name>
<dbReference type="CDD" id="cd17332">
    <property type="entry name" value="MFS_MelB_like"/>
    <property type="match status" value="1"/>
</dbReference>
<dbReference type="Pfam" id="PF13347">
    <property type="entry name" value="MFS_2"/>
    <property type="match status" value="1"/>
</dbReference>
<dbReference type="GO" id="GO:0008643">
    <property type="term" value="P:carbohydrate transport"/>
    <property type="evidence" value="ECO:0007669"/>
    <property type="project" value="InterPro"/>
</dbReference>
<feature type="transmembrane region" description="Helical" evidence="1">
    <location>
        <begin position="290"/>
        <end position="309"/>
    </location>
</feature>